<feature type="transmembrane region" description="Helical" evidence="1">
    <location>
        <begin position="159"/>
        <end position="184"/>
    </location>
</feature>
<dbReference type="EMBL" id="BMQB01000001">
    <property type="protein sequence ID" value="GGJ78079.1"/>
    <property type="molecule type" value="Genomic_DNA"/>
</dbReference>
<gene>
    <name evidence="2" type="ORF">GCM10010123_05180</name>
</gene>
<evidence type="ECO:0000256" key="1">
    <source>
        <dbReference type="SAM" id="Phobius"/>
    </source>
</evidence>
<organism evidence="2 3">
    <name type="scientific">Pilimelia anulata</name>
    <dbReference type="NCBI Taxonomy" id="53371"/>
    <lineage>
        <taxon>Bacteria</taxon>
        <taxon>Bacillati</taxon>
        <taxon>Actinomycetota</taxon>
        <taxon>Actinomycetes</taxon>
        <taxon>Micromonosporales</taxon>
        <taxon>Micromonosporaceae</taxon>
        <taxon>Pilimelia</taxon>
    </lineage>
</organism>
<proteinExistence type="predicted"/>
<evidence type="ECO:0000313" key="3">
    <source>
        <dbReference type="Proteomes" id="UP000649739"/>
    </source>
</evidence>
<keyword evidence="1" id="KW-0812">Transmembrane</keyword>
<accession>A0A8J3F7F8</accession>
<reference evidence="2" key="2">
    <citation type="submission" date="2020-09" db="EMBL/GenBank/DDBJ databases">
        <authorList>
            <person name="Sun Q."/>
            <person name="Ohkuma M."/>
        </authorList>
    </citation>
    <scope>NUCLEOTIDE SEQUENCE</scope>
    <source>
        <strain evidence="2">JCM 3090</strain>
    </source>
</reference>
<keyword evidence="1" id="KW-1133">Transmembrane helix</keyword>
<dbReference type="Proteomes" id="UP000649739">
    <property type="component" value="Unassembled WGS sequence"/>
</dbReference>
<reference evidence="2" key="1">
    <citation type="journal article" date="2014" name="Int. J. Syst. Evol. Microbiol.">
        <title>Complete genome sequence of Corynebacterium casei LMG S-19264T (=DSM 44701T), isolated from a smear-ripened cheese.</title>
        <authorList>
            <consortium name="US DOE Joint Genome Institute (JGI-PGF)"/>
            <person name="Walter F."/>
            <person name="Albersmeier A."/>
            <person name="Kalinowski J."/>
            <person name="Ruckert C."/>
        </authorList>
    </citation>
    <scope>NUCLEOTIDE SEQUENCE</scope>
    <source>
        <strain evidence="2">JCM 3090</strain>
    </source>
</reference>
<name>A0A8J3F7F8_9ACTN</name>
<keyword evidence="1" id="KW-0472">Membrane</keyword>
<feature type="transmembrane region" description="Helical" evidence="1">
    <location>
        <begin position="129"/>
        <end position="147"/>
    </location>
</feature>
<dbReference type="RefSeq" id="WP_189168353.1">
    <property type="nucleotide sequence ID" value="NZ_BMQB01000001.1"/>
</dbReference>
<feature type="transmembrane region" description="Helical" evidence="1">
    <location>
        <begin position="26"/>
        <end position="44"/>
    </location>
</feature>
<sequence>MAGDAGVVGGVRWALGRAVDSRPRRWLLAITLGLGALAAAAVPADPGLRSFAGIAGPVQQLMSVPLPFLGVLLARDGARLARERDPGPLRAVLAAAVLYAAAVALAGALFTAAALALAPPGPVADPWRAAVAIGLAGVPGQVVAQLVGTGCGLLLRSPVAACAATLLPIGVWALLGLAAPLHGVRDLLTPYGQLLPLLDGTATARAWAMWPVMALLWAVGPNLVGAARGGWPRRG</sequence>
<protein>
    <submittedName>
        <fullName evidence="2">Uncharacterized protein</fullName>
    </submittedName>
</protein>
<keyword evidence="3" id="KW-1185">Reference proteome</keyword>
<evidence type="ECO:0000313" key="2">
    <source>
        <dbReference type="EMBL" id="GGJ78079.1"/>
    </source>
</evidence>
<dbReference type="AlphaFoldDB" id="A0A8J3F7F8"/>
<comment type="caution">
    <text evidence="2">The sequence shown here is derived from an EMBL/GenBank/DDBJ whole genome shotgun (WGS) entry which is preliminary data.</text>
</comment>
<feature type="transmembrane region" description="Helical" evidence="1">
    <location>
        <begin position="50"/>
        <end position="73"/>
    </location>
</feature>
<feature type="transmembrane region" description="Helical" evidence="1">
    <location>
        <begin position="204"/>
        <end position="224"/>
    </location>
</feature>
<feature type="transmembrane region" description="Helical" evidence="1">
    <location>
        <begin position="93"/>
        <end position="117"/>
    </location>
</feature>